<evidence type="ECO:0000313" key="6">
    <source>
        <dbReference type="EMBL" id="KAF2221250.1"/>
    </source>
</evidence>
<dbReference type="Pfam" id="PF03810">
    <property type="entry name" value="IBN_N"/>
    <property type="match status" value="1"/>
</dbReference>
<evidence type="ECO:0000256" key="4">
    <source>
        <dbReference type="ARBA" id="ARBA00023242"/>
    </source>
</evidence>
<name>A0A6A6G770_9PEZI</name>
<dbReference type="GO" id="GO:0005635">
    <property type="term" value="C:nuclear envelope"/>
    <property type="evidence" value="ECO:0007669"/>
    <property type="project" value="TreeGrafter"/>
</dbReference>
<dbReference type="InterPro" id="IPR001494">
    <property type="entry name" value="Importin-beta_N"/>
</dbReference>
<dbReference type="InterPro" id="IPR016024">
    <property type="entry name" value="ARM-type_fold"/>
</dbReference>
<dbReference type="GO" id="GO:0005829">
    <property type="term" value="C:cytosol"/>
    <property type="evidence" value="ECO:0007669"/>
    <property type="project" value="TreeGrafter"/>
</dbReference>
<evidence type="ECO:0000259" key="5">
    <source>
        <dbReference type="PROSITE" id="PS50166"/>
    </source>
</evidence>
<dbReference type="PANTHER" id="PTHR10997">
    <property type="entry name" value="IMPORTIN-7, 8, 11"/>
    <property type="match status" value="1"/>
</dbReference>
<accession>A0A6A6G770</accession>
<reference evidence="7" key="1">
    <citation type="journal article" date="2020" name="Stud. Mycol.">
        <title>101 Dothideomycetes genomes: A test case for predicting lifestyles and emergence of pathogens.</title>
        <authorList>
            <person name="Haridas S."/>
            <person name="Albert R."/>
            <person name="Binder M."/>
            <person name="Bloem J."/>
            <person name="LaButti K."/>
            <person name="Salamov A."/>
            <person name="Andreopoulos B."/>
            <person name="Baker S."/>
            <person name="Barry K."/>
            <person name="Bills G."/>
            <person name="Bluhm B."/>
            <person name="Cannon C."/>
            <person name="Castanera R."/>
            <person name="Culley D."/>
            <person name="Daum C."/>
            <person name="Ezra D."/>
            <person name="Gonzalez J."/>
            <person name="Henrissat B."/>
            <person name="Kuo A."/>
            <person name="Liang C."/>
            <person name="Lipzen A."/>
            <person name="Lutzoni F."/>
            <person name="Magnuson J."/>
            <person name="Mondo S."/>
            <person name="Nolan M."/>
            <person name="Ohm R."/>
            <person name="Pangilinan J."/>
            <person name="Park H.-J."/>
            <person name="Ramirez L."/>
            <person name="Alfaro M."/>
            <person name="Sun H."/>
            <person name="Tritt A."/>
            <person name="Yoshinaga Y."/>
            <person name="Zwiers L.-H."/>
            <person name="Turgeon B."/>
            <person name="Goodwin S."/>
            <person name="Spatafora J."/>
            <person name="Crous P."/>
            <person name="Grigoriev I."/>
        </authorList>
    </citation>
    <scope>NUCLEOTIDE SEQUENCE [LARGE SCALE GENOMIC DNA]</scope>
    <source>
        <strain evidence="7">CECT 20119</strain>
    </source>
</reference>
<evidence type="ECO:0000256" key="1">
    <source>
        <dbReference type="ARBA" id="ARBA00004123"/>
    </source>
</evidence>
<keyword evidence="4" id="KW-0539">Nucleus</keyword>
<gene>
    <name evidence="6" type="ORF">BDZ85DRAFT_297239</name>
</gene>
<dbReference type="SUPFAM" id="SSF48371">
    <property type="entry name" value="ARM repeat"/>
    <property type="match status" value="1"/>
</dbReference>
<dbReference type="EMBL" id="ML992510">
    <property type="protein sequence ID" value="KAF2221250.1"/>
    <property type="molecule type" value="Genomic_DNA"/>
</dbReference>
<proteinExistence type="inferred from homology"/>
<evidence type="ECO:0000256" key="3">
    <source>
        <dbReference type="ARBA" id="ARBA00022448"/>
    </source>
</evidence>
<dbReference type="Proteomes" id="UP000799538">
    <property type="component" value="Unassembled WGS sequence"/>
</dbReference>
<dbReference type="FunFam" id="1.25.10.10:FF:000362">
    <property type="entry name" value="Importin 11, putative"/>
    <property type="match status" value="1"/>
</dbReference>
<dbReference type="Gene3D" id="1.25.10.10">
    <property type="entry name" value="Leucine-rich Repeat Variant"/>
    <property type="match status" value="1"/>
</dbReference>
<keyword evidence="7" id="KW-1185">Reference proteome</keyword>
<evidence type="ECO:0000256" key="2">
    <source>
        <dbReference type="ARBA" id="ARBA00007991"/>
    </source>
</evidence>
<dbReference type="InterPro" id="IPR011989">
    <property type="entry name" value="ARM-like"/>
</dbReference>
<dbReference type="Pfam" id="PF25758">
    <property type="entry name" value="TPR_IPO11"/>
    <property type="match status" value="1"/>
</dbReference>
<evidence type="ECO:0000313" key="7">
    <source>
        <dbReference type="Proteomes" id="UP000799538"/>
    </source>
</evidence>
<dbReference type="PANTHER" id="PTHR10997:SF7">
    <property type="entry name" value="IMPORTIN-11"/>
    <property type="match status" value="1"/>
</dbReference>
<comment type="subcellular location">
    <subcellularLocation>
        <location evidence="1">Nucleus</location>
    </subcellularLocation>
</comment>
<protein>
    <submittedName>
        <fullName evidence="6">Armadillo-type protein</fullName>
    </submittedName>
</protein>
<dbReference type="GO" id="GO:0006606">
    <property type="term" value="P:protein import into nucleus"/>
    <property type="evidence" value="ECO:0007669"/>
    <property type="project" value="TreeGrafter"/>
</dbReference>
<feature type="domain" description="Importin N-terminal" evidence="5">
    <location>
        <begin position="38"/>
        <end position="110"/>
    </location>
</feature>
<dbReference type="GO" id="GO:0031267">
    <property type="term" value="F:small GTPase binding"/>
    <property type="evidence" value="ECO:0007669"/>
    <property type="project" value="InterPro"/>
</dbReference>
<dbReference type="AlphaFoldDB" id="A0A6A6G770"/>
<dbReference type="SMART" id="SM00913">
    <property type="entry name" value="IBN_N"/>
    <property type="match status" value="1"/>
</dbReference>
<organism evidence="6 7">
    <name type="scientific">Elsinoe ampelina</name>
    <dbReference type="NCBI Taxonomy" id="302913"/>
    <lineage>
        <taxon>Eukaryota</taxon>
        <taxon>Fungi</taxon>
        <taxon>Dikarya</taxon>
        <taxon>Ascomycota</taxon>
        <taxon>Pezizomycotina</taxon>
        <taxon>Dothideomycetes</taxon>
        <taxon>Dothideomycetidae</taxon>
        <taxon>Myriangiales</taxon>
        <taxon>Elsinoaceae</taxon>
        <taxon>Elsinoe</taxon>
    </lineage>
</organism>
<sequence>MPSFTIEAPGEAAPLTEQALLRALAAASSRDQNQIQSGTKQLQQWEKSEGFYKYLQSIFIERSLPLEVRYLAIIQLKNGIDKYWRKTATNAVNKQDKSVIRDRLISSGVYEEDNKLALQNALVIAKIVRFEYPQDWPDAISSTLNAIRGAAQDVTSQNLERALLILLYIIKELSTARIQRSRTNLQAATPEILTVLGSLYVSRVEQWQTTPDAGRQTERLMTQSLLCIKTLRRLVISGYEFPNRVSEVCEFWQMTLRQVDTFINIMRQTSSQSSSAQLLIQKHLLQLSKFHLEMAEKHAAGFVLLPSSLDLVKAYWGFARTYAESYGSKSTAAIDAGGDDDGDAEAMASEKLTLRGLLLIRACIRMAFLPVHTFRYRQEDEKEEKRQAEGMIKDNLLSQDFVEEIMSTVMTKFLVLRQSDLRDWTDEPEEWVFREENESEDMHLSVRACSERLVLDLSTHFKSTLTGPVLGLFHNVVDVNNNDILFKDAVYAAIGMAAATFRNDVDFDALLTSTLVPEVQKQHQGSNIFRRRIAIFCGQWILVKASQDSKAVIYQIFDHLLNPADSYNDQVVRITAGRHFKYIADDFEFDSAKFAPYAESIIMRLMALIEEVDLTATKMALLDTISVLIERFEHHIEPFAERIVAMLPPLWDQSGEEHLMKQSILTILARLTNALKELSTRFHAMLIPIIQSTVQPDGELSTFLLEEALDLWQSIILQSKSPTDDLLSLMQHLFPLLTFASETLRETLTILESYLYLSPSTLLSDDLRLPILKALSPLIGPKSKPDANGLACSITELMIRTASSLGGPTFTKQFTSDLVSTSILPRILSSLRSAWSAHCTTGPLAKLPAVDGIVETDYFAILSRLILADTETFIQAITYTPLASLDDEEGIIPSDPLPAENNLSWLLEEWFSHLDNVGDPSRKKLFLLALTALLDTAHPAVLGNLQLLMGLWTDVITELCDVDIDPITSEGSGAVKGEDSLVYNDISELTCIGEGTVEAPEDTRRREVSFADEVHRVGVVGWIRRKLGAAIQRVGEGVFREEWLGRVDRDVVAAFGRLGVM</sequence>
<keyword evidence="3" id="KW-0813">Transport</keyword>
<dbReference type="PROSITE" id="PS50166">
    <property type="entry name" value="IMPORTIN_B_NT"/>
    <property type="match status" value="1"/>
</dbReference>
<dbReference type="InterPro" id="IPR058669">
    <property type="entry name" value="TPR_IPO7/11-like"/>
</dbReference>
<comment type="similarity">
    <text evidence="2">Belongs to the importin beta family.</text>
</comment>
<dbReference type="OrthoDB" id="361693at2759"/>